<accession>A0AAV4D0W2</accession>
<proteinExistence type="predicted"/>
<comment type="caution">
    <text evidence="2">The sequence shown here is derived from an EMBL/GenBank/DDBJ whole genome shotgun (WGS) entry which is preliminary data.</text>
</comment>
<gene>
    <name evidence="2" type="ORF">PoB_006421900</name>
</gene>
<dbReference type="AlphaFoldDB" id="A0AAV4D0W2"/>
<reference evidence="2 3" key="1">
    <citation type="journal article" date="2021" name="Elife">
        <title>Chloroplast acquisition without the gene transfer in kleptoplastic sea slugs, Plakobranchus ocellatus.</title>
        <authorList>
            <person name="Maeda T."/>
            <person name="Takahashi S."/>
            <person name="Yoshida T."/>
            <person name="Shimamura S."/>
            <person name="Takaki Y."/>
            <person name="Nagai Y."/>
            <person name="Toyoda A."/>
            <person name="Suzuki Y."/>
            <person name="Arimoto A."/>
            <person name="Ishii H."/>
            <person name="Satoh N."/>
            <person name="Nishiyama T."/>
            <person name="Hasebe M."/>
            <person name="Maruyama T."/>
            <person name="Minagawa J."/>
            <person name="Obokata J."/>
            <person name="Shigenobu S."/>
        </authorList>
    </citation>
    <scope>NUCLEOTIDE SEQUENCE [LARGE SCALE GENOMIC DNA]</scope>
</reference>
<name>A0AAV4D0W2_9GAST</name>
<keyword evidence="3" id="KW-1185">Reference proteome</keyword>
<evidence type="ECO:0000313" key="2">
    <source>
        <dbReference type="EMBL" id="GFO37714.1"/>
    </source>
</evidence>
<keyword evidence="1" id="KW-0732">Signal</keyword>
<dbReference type="Proteomes" id="UP000735302">
    <property type="component" value="Unassembled WGS sequence"/>
</dbReference>
<evidence type="ECO:0000256" key="1">
    <source>
        <dbReference type="SAM" id="SignalP"/>
    </source>
</evidence>
<evidence type="ECO:0008006" key="4">
    <source>
        <dbReference type="Google" id="ProtNLM"/>
    </source>
</evidence>
<sequence length="125" mass="14317">MDSWLLILMSIVTQVIQLVVSRNREEQSASPSAAALSWARNYKSRCHCLQAIQGSSFSIVVRHGQQRFSYIDGTKPLFRPIRMFASRQIHLIFSRNHNCNRDRCVKLHVSLPPTAKIKMSQGIIH</sequence>
<dbReference type="EMBL" id="BLXT01007302">
    <property type="protein sequence ID" value="GFO37714.1"/>
    <property type="molecule type" value="Genomic_DNA"/>
</dbReference>
<evidence type="ECO:0000313" key="3">
    <source>
        <dbReference type="Proteomes" id="UP000735302"/>
    </source>
</evidence>
<protein>
    <recommendedName>
        <fullName evidence="4">Secreted protein</fullName>
    </recommendedName>
</protein>
<feature type="signal peptide" evidence="1">
    <location>
        <begin position="1"/>
        <end position="17"/>
    </location>
</feature>
<feature type="chain" id="PRO_5043461482" description="Secreted protein" evidence="1">
    <location>
        <begin position="18"/>
        <end position="125"/>
    </location>
</feature>
<organism evidence="2 3">
    <name type="scientific">Plakobranchus ocellatus</name>
    <dbReference type="NCBI Taxonomy" id="259542"/>
    <lineage>
        <taxon>Eukaryota</taxon>
        <taxon>Metazoa</taxon>
        <taxon>Spiralia</taxon>
        <taxon>Lophotrochozoa</taxon>
        <taxon>Mollusca</taxon>
        <taxon>Gastropoda</taxon>
        <taxon>Heterobranchia</taxon>
        <taxon>Euthyneura</taxon>
        <taxon>Panpulmonata</taxon>
        <taxon>Sacoglossa</taxon>
        <taxon>Placobranchoidea</taxon>
        <taxon>Plakobranchidae</taxon>
        <taxon>Plakobranchus</taxon>
    </lineage>
</organism>